<accession>A0A6J1SK63</accession>
<feature type="region of interest" description="Disordered" evidence="1">
    <location>
        <begin position="79"/>
        <end position="190"/>
    </location>
</feature>
<feature type="compositionally biased region" description="Polar residues" evidence="1">
    <location>
        <begin position="79"/>
        <end position="109"/>
    </location>
</feature>
<feature type="compositionally biased region" description="Low complexity" evidence="1">
    <location>
        <begin position="270"/>
        <end position="285"/>
    </location>
</feature>
<feature type="region of interest" description="Disordered" evidence="1">
    <location>
        <begin position="37"/>
        <end position="62"/>
    </location>
</feature>
<dbReference type="RefSeq" id="XP_026278931.2">
    <property type="nucleotide sequence ID" value="XM_026423146.2"/>
</dbReference>
<organism evidence="2 3">
    <name type="scientific">Frankliniella occidentalis</name>
    <name type="common">Western flower thrips</name>
    <name type="synonym">Euthrips occidentalis</name>
    <dbReference type="NCBI Taxonomy" id="133901"/>
    <lineage>
        <taxon>Eukaryota</taxon>
        <taxon>Metazoa</taxon>
        <taxon>Ecdysozoa</taxon>
        <taxon>Arthropoda</taxon>
        <taxon>Hexapoda</taxon>
        <taxon>Insecta</taxon>
        <taxon>Pterygota</taxon>
        <taxon>Neoptera</taxon>
        <taxon>Paraneoptera</taxon>
        <taxon>Thysanoptera</taxon>
        <taxon>Terebrantia</taxon>
        <taxon>Thripoidea</taxon>
        <taxon>Thripidae</taxon>
        <taxon>Frankliniella</taxon>
    </lineage>
</organism>
<keyword evidence="2" id="KW-1185">Reference proteome</keyword>
<reference evidence="3" key="1">
    <citation type="submission" date="2025-08" db="UniProtKB">
        <authorList>
            <consortium name="RefSeq"/>
        </authorList>
    </citation>
    <scope>IDENTIFICATION</scope>
    <source>
        <tissue evidence="3">Whole organism</tissue>
    </source>
</reference>
<dbReference type="AlphaFoldDB" id="A0A6J1SK63"/>
<evidence type="ECO:0000313" key="3">
    <source>
        <dbReference type="RefSeq" id="XP_026278931.2"/>
    </source>
</evidence>
<feature type="compositionally biased region" description="Low complexity" evidence="1">
    <location>
        <begin position="130"/>
        <end position="148"/>
    </location>
</feature>
<proteinExistence type="predicted"/>
<name>A0A6J1SK63_FRAOC</name>
<dbReference type="GeneID" id="113206872"/>
<protein>
    <submittedName>
        <fullName evidence="3">Uncharacterized protein LOC113206872 isoform X2</fullName>
    </submittedName>
</protein>
<feature type="region of interest" description="Disordered" evidence="1">
    <location>
        <begin position="250"/>
        <end position="295"/>
    </location>
</feature>
<gene>
    <name evidence="3" type="primary">LOC113206872</name>
</gene>
<evidence type="ECO:0000256" key="1">
    <source>
        <dbReference type="SAM" id="MobiDB-lite"/>
    </source>
</evidence>
<sequence>METLFDPADVAALRPHVERIPMSPHCAAAINSVKAAQPREPTPLSNLEYLPPLPDRRPSSTASLTEAIARILQIDPSSVATSPGRTVVTQSRPAPAGSSQLHEQAQPTPSGAGPAQVDDAPALSSLYRPTVSSGGAASTAARSAWRSVPQVRTPRPTLMQRESGSTAGGTGASGAVGLRAAHARRGADSKLDSRTFKITSTMQTVRPTVKTATQIAQLTARLRLRHGCKPRTIQNPVSNDCTQWSLPHIDRSPAYGHPQPEPSCRDREVPVSALAPPASVPTLSLERQQDRRERK</sequence>
<dbReference type="KEGG" id="foc:113206872"/>
<evidence type="ECO:0000313" key="2">
    <source>
        <dbReference type="Proteomes" id="UP000504606"/>
    </source>
</evidence>
<dbReference type="Proteomes" id="UP000504606">
    <property type="component" value="Unplaced"/>
</dbReference>